<dbReference type="InterPro" id="IPR008995">
    <property type="entry name" value="Mo/tungstate-bd_C_term_dom"/>
</dbReference>
<dbReference type="PANTHER" id="PTHR42781">
    <property type="entry name" value="SPERMIDINE/PUTRESCINE IMPORT ATP-BINDING PROTEIN POTA"/>
    <property type="match status" value="1"/>
</dbReference>
<dbReference type="Pfam" id="PF00005">
    <property type="entry name" value="ABC_tran"/>
    <property type="match status" value="1"/>
</dbReference>
<feature type="domain" description="ABC transporter" evidence="6">
    <location>
        <begin position="7"/>
        <end position="239"/>
    </location>
</feature>
<name>A0A917QI34_9HYPH</name>
<dbReference type="InterPro" id="IPR027417">
    <property type="entry name" value="P-loop_NTPase"/>
</dbReference>
<comment type="subcellular location">
    <subcellularLocation>
        <location evidence="1">Cell inner membrane</location>
        <topology evidence="1">Peripheral membrane protein</topology>
    </subcellularLocation>
</comment>
<dbReference type="InterPro" id="IPR003593">
    <property type="entry name" value="AAA+_ATPase"/>
</dbReference>
<keyword evidence="3" id="KW-0813">Transport</keyword>
<dbReference type="SUPFAM" id="SSF50331">
    <property type="entry name" value="MOP-like"/>
    <property type="match status" value="1"/>
</dbReference>
<dbReference type="Gene3D" id="3.40.50.300">
    <property type="entry name" value="P-loop containing nucleotide triphosphate hydrolases"/>
    <property type="match status" value="1"/>
</dbReference>
<keyword evidence="8" id="KW-1185">Reference proteome</keyword>
<evidence type="ECO:0000256" key="4">
    <source>
        <dbReference type="ARBA" id="ARBA00022741"/>
    </source>
</evidence>
<dbReference type="GO" id="GO:0140359">
    <property type="term" value="F:ABC-type transporter activity"/>
    <property type="evidence" value="ECO:0007669"/>
    <property type="project" value="UniProtKB-ARBA"/>
</dbReference>
<gene>
    <name evidence="7" type="ORF">GCM10011322_43340</name>
</gene>
<dbReference type="SUPFAM" id="SSF52540">
    <property type="entry name" value="P-loop containing nucleoside triphosphate hydrolases"/>
    <property type="match status" value="1"/>
</dbReference>
<accession>A0A917QI34</accession>
<dbReference type="RefSeq" id="WP_188915361.1">
    <property type="nucleotide sequence ID" value="NZ_BMMF01000015.1"/>
</dbReference>
<dbReference type="GO" id="GO:0016887">
    <property type="term" value="F:ATP hydrolysis activity"/>
    <property type="evidence" value="ECO:0007669"/>
    <property type="project" value="InterPro"/>
</dbReference>
<dbReference type="Gene3D" id="2.40.50.140">
    <property type="entry name" value="Nucleic acid-binding proteins"/>
    <property type="match status" value="1"/>
</dbReference>
<evidence type="ECO:0000313" key="8">
    <source>
        <dbReference type="Proteomes" id="UP000600449"/>
    </source>
</evidence>
<dbReference type="PROSITE" id="PS00211">
    <property type="entry name" value="ABC_TRANSPORTER_1"/>
    <property type="match status" value="1"/>
</dbReference>
<organism evidence="7 8">
    <name type="scientific">Salinarimonas ramus</name>
    <dbReference type="NCBI Taxonomy" id="690164"/>
    <lineage>
        <taxon>Bacteria</taxon>
        <taxon>Pseudomonadati</taxon>
        <taxon>Pseudomonadota</taxon>
        <taxon>Alphaproteobacteria</taxon>
        <taxon>Hyphomicrobiales</taxon>
        <taxon>Salinarimonadaceae</taxon>
        <taxon>Salinarimonas</taxon>
    </lineage>
</organism>
<comment type="similarity">
    <text evidence="2">Belongs to the ABC transporter superfamily.</text>
</comment>
<evidence type="ECO:0000256" key="2">
    <source>
        <dbReference type="ARBA" id="ARBA00005417"/>
    </source>
</evidence>
<dbReference type="InterPro" id="IPR050093">
    <property type="entry name" value="ABC_SmlMolc_Importer"/>
</dbReference>
<evidence type="ECO:0000256" key="1">
    <source>
        <dbReference type="ARBA" id="ARBA00004417"/>
    </source>
</evidence>
<dbReference type="Proteomes" id="UP000600449">
    <property type="component" value="Unassembled WGS sequence"/>
</dbReference>
<protein>
    <submittedName>
        <fullName evidence="7">ABC transporter ATP-binding protein</fullName>
    </submittedName>
</protein>
<dbReference type="Pfam" id="PF08402">
    <property type="entry name" value="TOBE_2"/>
    <property type="match status" value="1"/>
</dbReference>
<dbReference type="InterPro" id="IPR003439">
    <property type="entry name" value="ABC_transporter-like_ATP-bd"/>
</dbReference>
<dbReference type="SMART" id="SM00382">
    <property type="entry name" value="AAA"/>
    <property type="match status" value="1"/>
</dbReference>
<reference evidence="7 8" key="1">
    <citation type="journal article" date="2014" name="Int. J. Syst. Evol. Microbiol.">
        <title>Complete genome sequence of Corynebacterium casei LMG S-19264T (=DSM 44701T), isolated from a smear-ripened cheese.</title>
        <authorList>
            <consortium name="US DOE Joint Genome Institute (JGI-PGF)"/>
            <person name="Walter F."/>
            <person name="Albersmeier A."/>
            <person name="Kalinowski J."/>
            <person name="Ruckert C."/>
        </authorList>
    </citation>
    <scope>NUCLEOTIDE SEQUENCE [LARGE SCALE GENOMIC DNA]</scope>
    <source>
        <strain evidence="7 8">CGMCC 1.9161</strain>
    </source>
</reference>
<dbReference type="GO" id="GO:0043190">
    <property type="term" value="C:ATP-binding cassette (ABC) transporter complex"/>
    <property type="evidence" value="ECO:0007669"/>
    <property type="project" value="InterPro"/>
</dbReference>
<evidence type="ECO:0000259" key="6">
    <source>
        <dbReference type="PROSITE" id="PS50893"/>
    </source>
</evidence>
<keyword evidence="5 7" id="KW-0067">ATP-binding</keyword>
<dbReference type="PANTHER" id="PTHR42781:SF4">
    <property type="entry name" value="SPERMIDINE_PUTRESCINE IMPORT ATP-BINDING PROTEIN POTA"/>
    <property type="match status" value="1"/>
</dbReference>
<evidence type="ECO:0000256" key="3">
    <source>
        <dbReference type="ARBA" id="ARBA00022448"/>
    </source>
</evidence>
<dbReference type="PROSITE" id="PS50893">
    <property type="entry name" value="ABC_TRANSPORTER_2"/>
    <property type="match status" value="1"/>
</dbReference>
<dbReference type="EMBL" id="BMMF01000015">
    <property type="protein sequence ID" value="GGK51650.1"/>
    <property type="molecule type" value="Genomic_DNA"/>
</dbReference>
<evidence type="ECO:0000256" key="5">
    <source>
        <dbReference type="ARBA" id="ARBA00022840"/>
    </source>
</evidence>
<sequence length="333" mass="36515">MIDPTRIEARACARTYPNGTRALHPTDLGVEPGERLVLLGPSGCGKTTMLRILSGLDRPDPGGRVLFGDDDVTDRPIERRNVGMVFQSYALFPNMCVAQNVAYGLRLKGLPRAEREARAAHYMRLCRIEALGARRIDQLSGGQRQRVALARALAAEPRALFLDEPLTALDASLRETLREEIGALLAELSVTSVYVTHDQVEAMAIADRIVVMSAGRIEQIGTPRDVYERPQNLFVATFFGETNRLPDTDGRTHLVRPEHMRLVPPGEGIAARVVATTYLGAATRVTLDSEAGPMRVLDHEARRLAPGDAIGVRVDESRVMTFPTQPAPEPRPS</sequence>
<dbReference type="AlphaFoldDB" id="A0A917QI34"/>
<dbReference type="FunFam" id="3.40.50.300:FF:000042">
    <property type="entry name" value="Maltose/maltodextrin ABC transporter, ATP-binding protein"/>
    <property type="match status" value="1"/>
</dbReference>
<proteinExistence type="inferred from homology"/>
<dbReference type="GO" id="GO:0005524">
    <property type="term" value="F:ATP binding"/>
    <property type="evidence" value="ECO:0007669"/>
    <property type="project" value="UniProtKB-KW"/>
</dbReference>
<keyword evidence="4" id="KW-0547">Nucleotide-binding</keyword>
<dbReference type="InterPro" id="IPR013611">
    <property type="entry name" value="Transp-assoc_OB_typ2"/>
</dbReference>
<dbReference type="InterPro" id="IPR012340">
    <property type="entry name" value="NA-bd_OB-fold"/>
</dbReference>
<comment type="caution">
    <text evidence="7">The sequence shown here is derived from an EMBL/GenBank/DDBJ whole genome shotgun (WGS) entry which is preliminary data.</text>
</comment>
<dbReference type="InterPro" id="IPR017871">
    <property type="entry name" value="ABC_transporter-like_CS"/>
</dbReference>
<evidence type="ECO:0000313" key="7">
    <source>
        <dbReference type="EMBL" id="GGK51650.1"/>
    </source>
</evidence>